<reference evidence="2 3" key="1">
    <citation type="journal article" date="2015" name="Proc. Natl. Acad. Sci. U.S.A.">
        <title>The resurrection genome of Boea hygrometrica: A blueprint for survival of dehydration.</title>
        <authorList>
            <person name="Xiao L."/>
            <person name="Yang G."/>
            <person name="Zhang L."/>
            <person name="Yang X."/>
            <person name="Zhao S."/>
            <person name="Ji Z."/>
            <person name="Zhou Q."/>
            <person name="Hu M."/>
            <person name="Wang Y."/>
            <person name="Chen M."/>
            <person name="Xu Y."/>
            <person name="Jin H."/>
            <person name="Xiao X."/>
            <person name="Hu G."/>
            <person name="Bao F."/>
            <person name="Hu Y."/>
            <person name="Wan P."/>
            <person name="Li L."/>
            <person name="Deng X."/>
            <person name="Kuang T."/>
            <person name="Xiang C."/>
            <person name="Zhu J.K."/>
            <person name="Oliver M.J."/>
            <person name="He Y."/>
        </authorList>
    </citation>
    <scope>NUCLEOTIDE SEQUENCE [LARGE SCALE GENOMIC DNA]</scope>
    <source>
        <strain evidence="3">cv. XS01</strain>
    </source>
</reference>
<dbReference type="AlphaFoldDB" id="A0A2Z7DIJ8"/>
<evidence type="ECO:0000313" key="2">
    <source>
        <dbReference type="EMBL" id="KZV57338.1"/>
    </source>
</evidence>
<evidence type="ECO:0000256" key="1">
    <source>
        <dbReference type="SAM" id="MobiDB-lite"/>
    </source>
</evidence>
<gene>
    <name evidence="2" type="ORF">F511_14939</name>
</gene>
<dbReference type="EMBL" id="KQ987324">
    <property type="protein sequence ID" value="KZV57338.1"/>
    <property type="molecule type" value="Genomic_DNA"/>
</dbReference>
<dbReference type="Proteomes" id="UP000250235">
    <property type="component" value="Unassembled WGS sequence"/>
</dbReference>
<accession>A0A2Z7DIJ8</accession>
<evidence type="ECO:0000313" key="3">
    <source>
        <dbReference type="Proteomes" id="UP000250235"/>
    </source>
</evidence>
<feature type="region of interest" description="Disordered" evidence="1">
    <location>
        <begin position="19"/>
        <end position="46"/>
    </location>
</feature>
<sequence length="162" mass="18469">MTENEKLWTKSSVSQTKLHEAQNPLNDKTGLGFSNDESDSGETSAQSGLVNDKFKIMNFDKASTTYDNLELLKHYDQIRSSDLLDPLIDLIFWMIDILSILERLSLTHTGIIVRLLLALAFYCSRDLKAVLAILSRAEPFLVDLILNFKLIWKCSSELIRFI</sequence>
<keyword evidence="3" id="KW-1185">Reference proteome</keyword>
<protein>
    <submittedName>
        <fullName evidence="2">Uncharacterized protein</fullName>
    </submittedName>
</protein>
<proteinExistence type="predicted"/>
<name>A0A2Z7DIJ8_9LAMI</name>
<organism evidence="2 3">
    <name type="scientific">Dorcoceras hygrometricum</name>
    <dbReference type="NCBI Taxonomy" id="472368"/>
    <lineage>
        <taxon>Eukaryota</taxon>
        <taxon>Viridiplantae</taxon>
        <taxon>Streptophyta</taxon>
        <taxon>Embryophyta</taxon>
        <taxon>Tracheophyta</taxon>
        <taxon>Spermatophyta</taxon>
        <taxon>Magnoliopsida</taxon>
        <taxon>eudicotyledons</taxon>
        <taxon>Gunneridae</taxon>
        <taxon>Pentapetalae</taxon>
        <taxon>asterids</taxon>
        <taxon>lamiids</taxon>
        <taxon>Lamiales</taxon>
        <taxon>Gesneriaceae</taxon>
        <taxon>Didymocarpoideae</taxon>
        <taxon>Trichosporeae</taxon>
        <taxon>Loxocarpinae</taxon>
        <taxon>Dorcoceras</taxon>
    </lineage>
</organism>